<dbReference type="InterPro" id="IPR003313">
    <property type="entry name" value="AraC-bd"/>
</dbReference>
<dbReference type="SUPFAM" id="SSF46689">
    <property type="entry name" value="Homeodomain-like"/>
    <property type="match status" value="1"/>
</dbReference>
<dbReference type="InterPro" id="IPR020449">
    <property type="entry name" value="Tscrpt_reg_AraC-type_HTH"/>
</dbReference>
<evidence type="ECO:0000256" key="2">
    <source>
        <dbReference type="ARBA" id="ARBA00023125"/>
    </source>
</evidence>
<dbReference type="Gene3D" id="2.60.120.10">
    <property type="entry name" value="Jelly Rolls"/>
    <property type="match status" value="1"/>
</dbReference>
<dbReference type="SMART" id="SM00342">
    <property type="entry name" value="HTH_ARAC"/>
    <property type="match status" value="1"/>
</dbReference>
<dbReference type="Pfam" id="PF12833">
    <property type="entry name" value="HTH_18"/>
    <property type="match status" value="1"/>
</dbReference>
<comment type="caution">
    <text evidence="6">The sequence shown here is derived from an EMBL/GenBank/DDBJ whole genome shotgun (WGS) entry which is preliminary data.</text>
</comment>
<dbReference type="SUPFAM" id="SSF51182">
    <property type="entry name" value="RmlC-like cupins"/>
    <property type="match status" value="1"/>
</dbReference>
<evidence type="ECO:0000256" key="3">
    <source>
        <dbReference type="ARBA" id="ARBA00023159"/>
    </source>
</evidence>
<dbReference type="EMBL" id="JBBKZT010000006">
    <property type="protein sequence ID" value="MEJ8847938.1"/>
    <property type="molecule type" value="Genomic_DNA"/>
</dbReference>
<gene>
    <name evidence="6" type="ORF">WKW82_14855</name>
</gene>
<dbReference type="InterPro" id="IPR014710">
    <property type="entry name" value="RmlC-like_jellyroll"/>
</dbReference>
<keyword evidence="7" id="KW-1185">Reference proteome</keyword>
<dbReference type="Gene3D" id="1.10.10.60">
    <property type="entry name" value="Homeodomain-like"/>
    <property type="match status" value="1"/>
</dbReference>
<dbReference type="InterPro" id="IPR009057">
    <property type="entry name" value="Homeodomain-like_sf"/>
</dbReference>
<keyword evidence="4" id="KW-0804">Transcription</keyword>
<name>A0ABU8WK71_9BURK</name>
<dbReference type="RefSeq" id="WP_340343069.1">
    <property type="nucleotide sequence ID" value="NZ_JBBKZT010000006.1"/>
</dbReference>
<evidence type="ECO:0000259" key="5">
    <source>
        <dbReference type="PROSITE" id="PS01124"/>
    </source>
</evidence>
<protein>
    <submittedName>
        <fullName evidence="6">Helix-turn-helix transcriptional regulator</fullName>
    </submittedName>
</protein>
<dbReference type="Pfam" id="PF02311">
    <property type="entry name" value="AraC_binding"/>
    <property type="match status" value="1"/>
</dbReference>
<keyword evidence="2" id="KW-0238">DNA-binding</keyword>
<dbReference type="PANTHER" id="PTHR11019:SF159">
    <property type="entry name" value="TRANSCRIPTIONAL REGULATOR-RELATED"/>
    <property type="match status" value="1"/>
</dbReference>
<dbReference type="CDD" id="cd06124">
    <property type="entry name" value="cupin_NimR-like_N"/>
    <property type="match status" value="1"/>
</dbReference>
<dbReference type="InterPro" id="IPR018060">
    <property type="entry name" value="HTH_AraC"/>
</dbReference>
<evidence type="ECO:0000313" key="6">
    <source>
        <dbReference type="EMBL" id="MEJ8847938.1"/>
    </source>
</evidence>
<evidence type="ECO:0000313" key="7">
    <source>
        <dbReference type="Proteomes" id="UP001385892"/>
    </source>
</evidence>
<sequence length="265" mass="29434">MASSRKYPPAMPDPDFLADVDRSEALVTCHPNDYPPGRVIGWHAHAKEQLVYAAHGVIMVSAQGGQWIVPSTRGIWMPAGVRHSIRCIGEVHMRSVYVRPGATPHLPRECAVVGISPLLRELILAAIAITPGYANQSRDGRVMRLLLDELHALPVLPLHLPQPDEPRLQRICTRLLEAPDDPTTLDDWGQRLGVDAKTIQRLFARETGMTFGQWRQQARLLHGLERLASGEKVVDVALAAGYDSPSAFATMFKRQFGQTPSEFFR</sequence>
<feature type="domain" description="HTH araC/xylS-type" evidence="5">
    <location>
        <begin position="169"/>
        <end position="265"/>
    </location>
</feature>
<proteinExistence type="predicted"/>
<dbReference type="InterPro" id="IPR018062">
    <property type="entry name" value="HTH_AraC-typ_CS"/>
</dbReference>
<keyword evidence="3" id="KW-0010">Activator</keyword>
<dbReference type="InterPro" id="IPR011051">
    <property type="entry name" value="RmlC_Cupin_sf"/>
</dbReference>
<organism evidence="6 7">
    <name type="scientific">Variovorax rhizosphaerae</name>
    <dbReference type="NCBI Taxonomy" id="1836200"/>
    <lineage>
        <taxon>Bacteria</taxon>
        <taxon>Pseudomonadati</taxon>
        <taxon>Pseudomonadota</taxon>
        <taxon>Betaproteobacteria</taxon>
        <taxon>Burkholderiales</taxon>
        <taxon>Comamonadaceae</taxon>
        <taxon>Variovorax</taxon>
    </lineage>
</organism>
<reference evidence="6 7" key="1">
    <citation type="submission" date="2024-03" db="EMBL/GenBank/DDBJ databases">
        <title>Novel species of the genus Variovorax.</title>
        <authorList>
            <person name="Liu Q."/>
            <person name="Xin Y.-H."/>
        </authorList>
    </citation>
    <scope>NUCLEOTIDE SEQUENCE [LARGE SCALE GENOMIC DNA]</scope>
    <source>
        <strain evidence="6 7">KACC 18900</strain>
    </source>
</reference>
<keyword evidence="1" id="KW-0805">Transcription regulation</keyword>
<dbReference type="PANTHER" id="PTHR11019">
    <property type="entry name" value="HTH-TYPE TRANSCRIPTIONAL REGULATOR NIMR"/>
    <property type="match status" value="1"/>
</dbReference>
<dbReference type="Proteomes" id="UP001385892">
    <property type="component" value="Unassembled WGS sequence"/>
</dbReference>
<evidence type="ECO:0000256" key="1">
    <source>
        <dbReference type="ARBA" id="ARBA00023015"/>
    </source>
</evidence>
<dbReference type="PRINTS" id="PR00032">
    <property type="entry name" value="HTHARAC"/>
</dbReference>
<evidence type="ECO:0000256" key="4">
    <source>
        <dbReference type="ARBA" id="ARBA00023163"/>
    </source>
</evidence>
<accession>A0ABU8WK71</accession>
<dbReference type="PROSITE" id="PS01124">
    <property type="entry name" value="HTH_ARAC_FAMILY_2"/>
    <property type="match status" value="1"/>
</dbReference>
<dbReference type="PROSITE" id="PS00041">
    <property type="entry name" value="HTH_ARAC_FAMILY_1"/>
    <property type="match status" value="1"/>
</dbReference>